<protein>
    <submittedName>
        <fullName evidence="2">Uncharacterized protein</fullName>
    </submittedName>
</protein>
<keyword evidence="3" id="KW-1185">Reference proteome</keyword>
<keyword evidence="1" id="KW-0472">Membrane</keyword>
<reference evidence="2 3" key="1">
    <citation type="journal article" date="2020" name="Genome Biol. Evol.">
        <title>Comparative genomics of strictly vertically transmitted, feminizing microsporidia endosymbionts of amphipod crustaceans.</title>
        <authorList>
            <person name="Cormier A."/>
            <person name="Chebbi M.A."/>
            <person name="Giraud I."/>
            <person name="Wattier R."/>
            <person name="Teixeira M."/>
            <person name="Gilbert C."/>
            <person name="Rigaud T."/>
            <person name="Cordaux R."/>
        </authorList>
    </citation>
    <scope>NUCLEOTIDE SEQUENCE [LARGE SCALE GENOMIC DNA]</scope>
    <source>
        <strain evidence="2 3">Ou3-Ou53</strain>
    </source>
</reference>
<organism evidence="2 3">
    <name type="scientific">Nosema granulosis</name>
    <dbReference type="NCBI Taxonomy" id="83296"/>
    <lineage>
        <taxon>Eukaryota</taxon>
        <taxon>Fungi</taxon>
        <taxon>Fungi incertae sedis</taxon>
        <taxon>Microsporidia</taxon>
        <taxon>Nosematidae</taxon>
        <taxon>Nosema</taxon>
    </lineage>
</organism>
<keyword evidence="1" id="KW-0812">Transmembrane</keyword>
<keyword evidence="1" id="KW-1133">Transmembrane helix</keyword>
<proteinExistence type="predicted"/>
<name>A0A9P6GX48_9MICR</name>
<gene>
    <name evidence="2" type="ORF">NGRA_2191</name>
</gene>
<sequence>MVMKTIFTVIGVLVVILVIITSLGSAWTSTKFKDINYMLEKANKNITPELKTMYGLTDEQCEQVYAGIFILYMVPLEDTKRITNFDKKKIKKMKVVNEELRTVLVSNSKELINDNFGSGTVPKKIVDLVKKPSDALKFNEDFRPIADKLISKFKTRETLLRKKIEGRKNYNIVETIIAAMPNLLNTLV</sequence>
<accession>A0A9P6GX48</accession>
<dbReference type="Proteomes" id="UP000740883">
    <property type="component" value="Unassembled WGS sequence"/>
</dbReference>
<evidence type="ECO:0000313" key="2">
    <source>
        <dbReference type="EMBL" id="KAF9762128.1"/>
    </source>
</evidence>
<dbReference type="EMBL" id="SBJO01000206">
    <property type="protein sequence ID" value="KAF9762128.1"/>
    <property type="molecule type" value="Genomic_DNA"/>
</dbReference>
<evidence type="ECO:0000256" key="1">
    <source>
        <dbReference type="SAM" id="Phobius"/>
    </source>
</evidence>
<comment type="caution">
    <text evidence="2">The sequence shown here is derived from an EMBL/GenBank/DDBJ whole genome shotgun (WGS) entry which is preliminary data.</text>
</comment>
<evidence type="ECO:0000313" key="3">
    <source>
        <dbReference type="Proteomes" id="UP000740883"/>
    </source>
</evidence>
<feature type="transmembrane region" description="Helical" evidence="1">
    <location>
        <begin position="6"/>
        <end position="28"/>
    </location>
</feature>
<dbReference type="AlphaFoldDB" id="A0A9P6GX48"/>